<organism evidence="3 5">
    <name type="scientific">Methylobacterium oxalidis</name>
    <dbReference type="NCBI Taxonomy" id="944322"/>
    <lineage>
        <taxon>Bacteria</taxon>
        <taxon>Pseudomonadati</taxon>
        <taxon>Pseudomonadota</taxon>
        <taxon>Alphaproteobacteria</taxon>
        <taxon>Hyphomicrobiales</taxon>
        <taxon>Methylobacteriaceae</taxon>
        <taxon>Methylobacterium</taxon>
    </lineage>
</organism>
<evidence type="ECO:0000256" key="2">
    <source>
        <dbReference type="SAM" id="SignalP"/>
    </source>
</evidence>
<feature type="signal peptide" evidence="2">
    <location>
        <begin position="1"/>
        <end position="22"/>
    </location>
</feature>
<name>A0A512J888_9HYPH</name>
<reference evidence="4" key="1">
    <citation type="journal article" date="2014" name="Int. J. Syst. Evol. Microbiol.">
        <title>Complete genome of a new Firmicutes species belonging to the dominant human colonic microbiota ('Ruminococcus bicirculans') reveals two chromosomes and a selective capacity to utilize plant glucans.</title>
        <authorList>
            <consortium name="NISC Comparative Sequencing Program"/>
            <person name="Wegmann U."/>
            <person name="Louis P."/>
            <person name="Goesmann A."/>
            <person name="Henrissat B."/>
            <person name="Duncan S.H."/>
            <person name="Flint H.J."/>
        </authorList>
    </citation>
    <scope>NUCLEOTIDE SEQUENCE</scope>
    <source>
        <strain evidence="4">NBRC 107715</strain>
    </source>
</reference>
<dbReference type="EMBL" id="BSPK01000064">
    <property type="protein sequence ID" value="GLS65194.1"/>
    <property type="molecule type" value="Genomic_DNA"/>
</dbReference>
<proteinExistence type="predicted"/>
<reference evidence="3 5" key="3">
    <citation type="submission" date="2019-07" db="EMBL/GenBank/DDBJ databases">
        <title>Whole genome shotgun sequence of Methylobacterium oxalidis NBRC 107715.</title>
        <authorList>
            <person name="Hosoyama A."/>
            <person name="Uohara A."/>
            <person name="Ohji S."/>
            <person name="Ichikawa N."/>
        </authorList>
    </citation>
    <scope>NUCLEOTIDE SEQUENCE [LARGE SCALE GENOMIC DNA]</scope>
    <source>
        <strain evidence="3 5">NBRC 107715</strain>
    </source>
</reference>
<keyword evidence="2" id="KW-0732">Signal</keyword>
<keyword evidence="6" id="KW-1185">Reference proteome</keyword>
<dbReference type="Proteomes" id="UP001156856">
    <property type="component" value="Unassembled WGS sequence"/>
</dbReference>
<gene>
    <name evidence="4" type="ORF">GCM10007888_35760</name>
    <name evidence="3" type="ORF">MOX02_42130</name>
</gene>
<reference evidence="4" key="4">
    <citation type="submission" date="2023-01" db="EMBL/GenBank/DDBJ databases">
        <title>Draft genome sequence of Methylobacterium oxalidis strain NBRC 107715.</title>
        <authorList>
            <person name="Sun Q."/>
            <person name="Mori K."/>
        </authorList>
    </citation>
    <scope>NUCLEOTIDE SEQUENCE</scope>
    <source>
        <strain evidence="4">NBRC 107715</strain>
    </source>
</reference>
<evidence type="ECO:0000256" key="1">
    <source>
        <dbReference type="SAM" id="MobiDB-lite"/>
    </source>
</evidence>
<feature type="region of interest" description="Disordered" evidence="1">
    <location>
        <begin position="161"/>
        <end position="185"/>
    </location>
</feature>
<sequence>MPCLSRLILCVALFVPFSPTYSQEPAANRGEGLPAKSDFRITFVAVNQHPMKPMMLDANRTFATGHAVMTAINQEGRGLLHNVAGRCTAAVTIDNAAKTIGYNGFCDYVDKDGDHVFERYEYPTQPQAPIFKGNAEWTGGTGKYAGISGRMDLRTSRLPAPVEGVSQTSGEKIGSYSIENTSASR</sequence>
<reference evidence="6" key="2">
    <citation type="journal article" date="2019" name="Int. J. Syst. Evol. Microbiol.">
        <title>The Global Catalogue of Microorganisms (GCM) 10K type strain sequencing project: providing services to taxonomists for standard genome sequencing and annotation.</title>
        <authorList>
            <consortium name="The Broad Institute Genomics Platform"/>
            <consortium name="The Broad Institute Genome Sequencing Center for Infectious Disease"/>
            <person name="Wu L."/>
            <person name="Ma J."/>
        </authorList>
    </citation>
    <scope>NUCLEOTIDE SEQUENCE [LARGE SCALE GENOMIC DNA]</scope>
    <source>
        <strain evidence="6">NBRC 107715</strain>
    </source>
</reference>
<evidence type="ECO:0000313" key="5">
    <source>
        <dbReference type="Proteomes" id="UP000321960"/>
    </source>
</evidence>
<dbReference type="Proteomes" id="UP000321960">
    <property type="component" value="Unassembled WGS sequence"/>
</dbReference>
<comment type="caution">
    <text evidence="3">The sequence shown here is derived from an EMBL/GenBank/DDBJ whole genome shotgun (WGS) entry which is preliminary data.</text>
</comment>
<dbReference type="AlphaFoldDB" id="A0A512J888"/>
<protein>
    <submittedName>
        <fullName evidence="3">Uncharacterized protein</fullName>
    </submittedName>
</protein>
<evidence type="ECO:0000313" key="6">
    <source>
        <dbReference type="Proteomes" id="UP001156856"/>
    </source>
</evidence>
<dbReference type="EMBL" id="BJZU01000092">
    <property type="protein sequence ID" value="GEP06175.1"/>
    <property type="molecule type" value="Genomic_DNA"/>
</dbReference>
<feature type="chain" id="PRO_5022043727" evidence="2">
    <location>
        <begin position="23"/>
        <end position="185"/>
    </location>
</feature>
<evidence type="ECO:0000313" key="4">
    <source>
        <dbReference type="EMBL" id="GLS65194.1"/>
    </source>
</evidence>
<evidence type="ECO:0000313" key="3">
    <source>
        <dbReference type="EMBL" id="GEP06175.1"/>
    </source>
</evidence>
<accession>A0A512J888</accession>